<protein>
    <recommendedName>
        <fullName evidence="3">DUF4404 family protein</fullName>
    </recommendedName>
</protein>
<dbReference type="Proteomes" id="UP000325255">
    <property type="component" value="Unassembled WGS sequence"/>
</dbReference>
<keyword evidence="2" id="KW-1185">Reference proteome</keyword>
<proteinExistence type="predicted"/>
<gene>
    <name evidence="1" type="ORF">F1189_18220</name>
</gene>
<accession>A0A5M6IT20</accession>
<dbReference type="AlphaFoldDB" id="A0A5M6IT20"/>
<dbReference type="RefSeq" id="WP_150042294.1">
    <property type="nucleotide sequence ID" value="NZ_OW485601.1"/>
</dbReference>
<name>A0A5M6IT20_9PROT</name>
<organism evidence="1 2">
    <name type="scientific">Rhodovastum atsumiense</name>
    <dbReference type="NCBI Taxonomy" id="504468"/>
    <lineage>
        <taxon>Bacteria</taxon>
        <taxon>Pseudomonadati</taxon>
        <taxon>Pseudomonadota</taxon>
        <taxon>Alphaproteobacteria</taxon>
        <taxon>Acetobacterales</taxon>
        <taxon>Acetobacteraceae</taxon>
        <taxon>Rhodovastum</taxon>
    </lineage>
</organism>
<reference evidence="1 2" key="1">
    <citation type="submission" date="2019-09" db="EMBL/GenBank/DDBJ databases">
        <title>Genome sequence of Rhodovastum atsumiense, a diverse member of the Acetobacteraceae family of non-sulfur purple photosynthetic bacteria.</title>
        <authorList>
            <person name="Meyer T."/>
            <person name="Kyndt J."/>
        </authorList>
    </citation>
    <scope>NUCLEOTIDE SEQUENCE [LARGE SCALE GENOMIC DNA]</scope>
    <source>
        <strain evidence="1 2">DSM 21279</strain>
    </source>
</reference>
<evidence type="ECO:0000313" key="2">
    <source>
        <dbReference type="Proteomes" id="UP000325255"/>
    </source>
</evidence>
<sequence>MNNELNDLDLLFDGLVAALQQAKDHPEVLAEAEALEARLFQAHDAVMAELAAAVRATGRPGIGYSAAVEALDAVYGDTVALLRMLAGGGVWGLA</sequence>
<evidence type="ECO:0008006" key="3">
    <source>
        <dbReference type="Google" id="ProtNLM"/>
    </source>
</evidence>
<dbReference type="EMBL" id="VWPK01000029">
    <property type="protein sequence ID" value="KAA5610708.1"/>
    <property type="molecule type" value="Genomic_DNA"/>
</dbReference>
<comment type="caution">
    <text evidence="1">The sequence shown here is derived from an EMBL/GenBank/DDBJ whole genome shotgun (WGS) entry which is preliminary data.</text>
</comment>
<evidence type="ECO:0000313" key="1">
    <source>
        <dbReference type="EMBL" id="KAA5610708.1"/>
    </source>
</evidence>